<dbReference type="EMBL" id="LR798248">
    <property type="protein sequence ID" value="CAB5218077.1"/>
    <property type="molecule type" value="Genomic_DNA"/>
</dbReference>
<name>A0A6J7WJY4_9CAUD</name>
<sequence length="243" mass="28527">MIFIKRLSIPKWSAISVEDYQYINEINESDLSEVDKVLFIMTHLAGSTEAEMNKISVKTFLRLEKQLTKRFEMMKQLGKEVHNIGMFEFNYDIQSVTLGQYIEVQHFAKEGHIKNIHLIAASICKNGEMNHMQRADNILKLPFLKVLWNVAKFLDEFKQLNERYKGLFGIDDTEEDEYKPVTNSFNERYGWIYSAKKVAEFEGVSLEQSFDLPIIQALNDLSYLKALQEYENEINKRQLSEFK</sequence>
<gene>
    <name evidence="1" type="ORF">UFOVP208_48</name>
</gene>
<evidence type="ECO:0000313" key="1">
    <source>
        <dbReference type="EMBL" id="CAB5218077.1"/>
    </source>
</evidence>
<accession>A0A6J7WJY4</accession>
<reference evidence="1" key="1">
    <citation type="submission" date="2020-05" db="EMBL/GenBank/DDBJ databases">
        <authorList>
            <person name="Chiriac C."/>
            <person name="Salcher M."/>
            <person name="Ghai R."/>
            <person name="Kavagutti S V."/>
        </authorList>
    </citation>
    <scope>NUCLEOTIDE SEQUENCE</scope>
</reference>
<proteinExistence type="predicted"/>
<organism evidence="1">
    <name type="scientific">uncultured Caudovirales phage</name>
    <dbReference type="NCBI Taxonomy" id="2100421"/>
    <lineage>
        <taxon>Viruses</taxon>
        <taxon>Duplodnaviria</taxon>
        <taxon>Heunggongvirae</taxon>
        <taxon>Uroviricota</taxon>
        <taxon>Caudoviricetes</taxon>
        <taxon>Peduoviridae</taxon>
        <taxon>Maltschvirus</taxon>
        <taxon>Maltschvirus maltsch</taxon>
    </lineage>
</organism>
<protein>
    <submittedName>
        <fullName evidence="1">Uncharacterized protein</fullName>
    </submittedName>
</protein>